<dbReference type="Proteomes" id="UP000235672">
    <property type="component" value="Unassembled WGS sequence"/>
</dbReference>
<feature type="compositionally biased region" description="Polar residues" evidence="1">
    <location>
        <begin position="54"/>
        <end position="72"/>
    </location>
</feature>
<keyword evidence="3" id="KW-1185">Reference proteome</keyword>
<organism evidence="2 3">
    <name type="scientific">Hyaloscypha hepaticicola</name>
    <dbReference type="NCBI Taxonomy" id="2082293"/>
    <lineage>
        <taxon>Eukaryota</taxon>
        <taxon>Fungi</taxon>
        <taxon>Dikarya</taxon>
        <taxon>Ascomycota</taxon>
        <taxon>Pezizomycotina</taxon>
        <taxon>Leotiomycetes</taxon>
        <taxon>Helotiales</taxon>
        <taxon>Hyaloscyphaceae</taxon>
        <taxon>Hyaloscypha</taxon>
    </lineage>
</organism>
<accession>A0A2J6PFW9</accession>
<sequence length="201" mass="22604">MNSMNSEWDSTLVQNSDVADMSKFFSFDDFDQDQDISKDLDRLFAEPGDAIESENITPTGPQHLNHSASNAHTNASCSLTSKLYSQHNRDFSLQNTAEQLELSPLLARVNGATPPQNRPPNRGRDEGLVSQTNNMNDPIVLDFYQQLVIFQDNPTTPDIIFAAVDHLKQDILHSFARRLGLEYEYSLHQRQVRISHTASAA</sequence>
<dbReference type="EMBL" id="KZ613542">
    <property type="protein sequence ID" value="PMD12786.1"/>
    <property type="molecule type" value="Genomic_DNA"/>
</dbReference>
<feature type="region of interest" description="Disordered" evidence="1">
    <location>
        <begin position="109"/>
        <end position="128"/>
    </location>
</feature>
<name>A0A2J6PFW9_9HELO</name>
<evidence type="ECO:0000313" key="2">
    <source>
        <dbReference type="EMBL" id="PMD12786.1"/>
    </source>
</evidence>
<feature type="region of interest" description="Disordered" evidence="1">
    <location>
        <begin position="51"/>
        <end position="72"/>
    </location>
</feature>
<evidence type="ECO:0000313" key="3">
    <source>
        <dbReference type="Proteomes" id="UP000235672"/>
    </source>
</evidence>
<reference evidence="2 3" key="1">
    <citation type="submission" date="2016-05" db="EMBL/GenBank/DDBJ databases">
        <title>A degradative enzymes factory behind the ericoid mycorrhizal symbiosis.</title>
        <authorList>
            <consortium name="DOE Joint Genome Institute"/>
            <person name="Martino E."/>
            <person name="Morin E."/>
            <person name="Grelet G."/>
            <person name="Kuo A."/>
            <person name="Kohler A."/>
            <person name="Daghino S."/>
            <person name="Barry K."/>
            <person name="Choi C."/>
            <person name="Cichocki N."/>
            <person name="Clum A."/>
            <person name="Copeland A."/>
            <person name="Hainaut M."/>
            <person name="Haridas S."/>
            <person name="Labutti K."/>
            <person name="Lindquist E."/>
            <person name="Lipzen A."/>
            <person name="Khouja H.-R."/>
            <person name="Murat C."/>
            <person name="Ohm R."/>
            <person name="Olson A."/>
            <person name="Spatafora J."/>
            <person name="Veneault-Fourrey C."/>
            <person name="Henrissat B."/>
            <person name="Grigoriev I."/>
            <person name="Martin F."/>
            <person name="Perotto S."/>
        </authorList>
    </citation>
    <scope>NUCLEOTIDE SEQUENCE [LARGE SCALE GENOMIC DNA]</scope>
    <source>
        <strain evidence="2 3">UAMH 7357</strain>
    </source>
</reference>
<gene>
    <name evidence="2" type="ORF">NA56DRAFT_712728</name>
</gene>
<dbReference type="OrthoDB" id="3564488at2759"/>
<proteinExistence type="predicted"/>
<dbReference type="AlphaFoldDB" id="A0A2J6PFW9"/>
<evidence type="ECO:0000256" key="1">
    <source>
        <dbReference type="SAM" id="MobiDB-lite"/>
    </source>
</evidence>
<protein>
    <submittedName>
        <fullName evidence="2">Uncharacterized protein</fullName>
    </submittedName>
</protein>